<dbReference type="Proteomes" id="UP000019484">
    <property type="component" value="Unassembled WGS sequence"/>
</dbReference>
<organism evidence="2 3">
    <name type="scientific">Capronia coronata CBS 617.96</name>
    <dbReference type="NCBI Taxonomy" id="1182541"/>
    <lineage>
        <taxon>Eukaryota</taxon>
        <taxon>Fungi</taxon>
        <taxon>Dikarya</taxon>
        <taxon>Ascomycota</taxon>
        <taxon>Pezizomycotina</taxon>
        <taxon>Eurotiomycetes</taxon>
        <taxon>Chaetothyriomycetidae</taxon>
        <taxon>Chaetothyriales</taxon>
        <taxon>Herpotrichiellaceae</taxon>
        <taxon>Capronia</taxon>
    </lineage>
</organism>
<keyword evidence="3" id="KW-1185">Reference proteome</keyword>
<feature type="compositionally biased region" description="Low complexity" evidence="1">
    <location>
        <begin position="15"/>
        <end position="36"/>
    </location>
</feature>
<reference evidence="2 3" key="1">
    <citation type="submission" date="2013-03" db="EMBL/GenBank/DDBJ databases">
        <title>The Genome Sequence of Capronia coronata CBS 617.96.</title>
        <authorList>
            <consortium name="The Broad Institute Genomics Platform"/>
            <person name="Cuomo C."/>
            <person name="de Hoog S."/>
            <person name="Gorbushina A."/>
            <person name="Walker B."/>
            <person name="Young S.K."/>
            <person name="Zeng Q."/>
            <person name="Gargeya S."/>
            <person name="Fitzgerald M."/>
            <person name="Haas B."/>
            <person name="Abouelleil A."/>
            <person name="Allen A.W."/>
            <person name="Alvarado L."/>
            <person name="Arachchi H.M."/>
            <person name="Berlin A.M."/>
            <person name="Chapman S.B."/>
            <person name="Gainer-Dewar J."/>
            <person name="Goldberg J."/>
            <person name="Griggs A."/>
            <person name="Gujja S."/>
            <person name="Hansen M."/>
            <person name="Howarth C."/>
            <person name="Imamovic A."/>
            <person name="Ireland A."/>
            <person name="Larimer J."/>
            <person name="McCowan C."/>
            <person name="Murphy C."/>
            <person name="Pearson M."/>
            <person name="Poon T.W."/>
            <person name="Priest M."/>
            <person name="Roberts A."/>
            <person name="Saif S."/>
            <person name="Shea T."/>
            <person name="Sisk P."/>
            <person name="Sykes S."/>
            <person name="Wortman J."/>
            <person name="Nusbaum C."/>
            <person name="Birren B."/>
        </authorList>
    </citation>
    <scope>NUCLEOTIDE SEQUENCE [LARGE SCALE GENOMIC DNA]</scope>
    <source>
        <strain evidence="2 3">CBS 617.96</strain>
    </source>
</reference>
<dbReference type="EMBL" id="AMWN01000003">
    <property type="protein sequence ID" value="EXJ90729.1"/>
    <property type="molecule type" value="Genomic_DNA"/>
</dbReference>
<feature type="region of interest" description="Disordered" evidence="1">
    <location>
        <begin position="1"/>
        <end position="67"/>
    </location>
</feature>
<comment type="caution">
    <text evidence="2">The sequence shown here is derived from an EMBL/GenBank/DDBJ whole genome shotgun (WGS) entry which is preliminary data.</text>
</comment>
<protein>
    <submittedName>
        <fullName evidence="2">Uncharacterized protein</fullName>
    </submittedName>
</protein>
<evidence type="ECO:0000256" key="1">
    <source>
        <dbReference type="SAM" id="MobiDB-lite"/>
    </source>
</evidence>
<dbReference type="GeneID" id="19158722"/>
<dbReference type="RefSeq" id="XP_007722923.1">
    <property type="nucleotide sequence ID" value="XM_007724733.1"/>
</dbReference>
<proteinExistence type="predicted"/>
<dbReference type="HOGENOM" id="CLU_052680_0_0_1"/>
<gene>
    <name evidence="2" type="ORF">A1O1_03833</name>
</gene>
<dbReference type="eggNOG" id="ENOG502R9R3">
    <property type="taxonomic scope" value="Eukaryota"/>
</dbReference>
<dbReference type="AlphaFoldDB" id="W9Z878"/>
<feature type="compositionally biased region" description="Acidic residues" evidence="1">
    <location>
        <begin position="403"/>
        <end position="416"/>
    </location>
</feature>
<evidence type="ECO:0000313" key="3">
    <source>
        <dbReference type="Proteomes" id="UP000019484"/>
    </source>
</evidence>
<sequence length="428" mass="47295">MPPTGARQPPASSVAPPTGTSQPSSSSAVPVPTASSFLPPHGQRQPPATAQTGSALPSNPQPNGWVGELLQTPTLQRFVEFNLCTTTLDGEAIHMVEQVLAAMTARGSIQEALWYLEHFDWDVGTAVAQYHQDEAARMQVNSAQHRAMNQNANAVTRLTYHHGNLTFRGTETVGRRSHDVEFQFPRSDGFSPNNPDHLRALNQWLGDLVRRFNGPPYAPPAESAEYTVFEENFVRSIFADRDYANGETPGFPQIVAEFNAIFQGRYLPGAHTPCGSRQSGSITNLVDRRWRLDKTPGRRTNDSNRRAAETIRQTRLQEQQAYDRLRASRAAPAPPLTVAPALASADDFQFASDLFVQQHSEQTAPGGTAEAEDRPDFSDFDITDLQRMAEQAYGLAMSSEEPGPGEEEEEEEEDLSDGQPIRKRQRKE</sequence>
<feature type="region of interest" description="Disordered" evidence="1">
    <location>
        <begin position="359"/>
        <end position="428"/>
    </location>
</feature>
<dbReference type="OrthoDB" id="4161151at2759"/>
<accession>W9Z878</accession>
<feature type="compositionally biased region" description="Polar residues" evidence="1">
    <location>
        <begin position="46"/>
        <end position="62"/>
    </location>
</feature>
<evidence type="ECO:0000313" key="2">
    <source>
        <dbReference type="EMBL" id="EXJ90729.1"/>
    </source>
</evidence>
<name>W9Z878_9EURO</name>